<gene>
    <name evidence="2" type="ORF">CEY00_Acc23096</name>
</gene>
<dbReference type="PANTHER" id="PTHR36392:SF1">
    <property type="entry name" value="TRANSMEMBRANE PROTEIN"/>
    <property type="match status" value="1"/>
</dbReference>
<dbReference type="Proteomes" id="UP000241394">
    <property type="component" value="Chromosome LG20"/>
</dbReference>
<evidence type="ECO:0000313" key="2">
    <source>
        <dbReference type="EMBL" id="PSS01740.1"/>
    </source>
</evidence>
<feature type="signal peptide" evidence="1">
    <location>
        <begin position="1"/>
        <end position="20"/>
    </location>
</feature>
<dbReference type="OrthoDB" id="1927154at2759"/>
<accession>A0A2R6Q4F1</accession>
<feature type="chain" id="PRO_5015325557" evidence="1">
    <location>
        <begin position="21"/>
        <end position="69"/>
    </location>
</feature>
<keyword evidence="1" id="KW-0732">Signal</keyword>
<dbReference type="PANTHER" id="PTHR36392">
    <property type="entry name" value="TRANSMEMBRANE PROTEIN"/>
    <property type="match status" value="1"/>
</dbReference>
<keyword evidence="3" id="KW-1185">Reference proteome</keyword>
<evidence type="ECO:0000313" key="3">
    <source>
        <dbReference type="Proteomes" id="UP000241394"/>
    </source>
</evidence>
<evidence type="ECO:0000256" key="1">
    <source>
        <dbReference type="SAM" id="SignalP"/>
    </source>
</evidence>
<organism evidence="2 3">
    <name type="scientific">Actinidia chinensis var. chinensis</name>
    <name type="common">Chinese soft-hair kiwi</name>
    <dbReference type="NCBI Taxonomy" id="1590841"/>
    <lineage>
        <taxon>Eukaryota</taxon>
        <taxon>Viridiplantae</taxon>
        <taxon>Streptophyta</taxon>
        <taxon>Embryophyta</taxon>
        <taxon>Tracheophyta</taxon>
        <taxon>Spermatophyta</taxon>
        <taxon>Magnoliopsida</taxon>
        <taxon>eudicotyledons</taxon>
        <taxon>Gunneridae</taxon>
        <taxon>Pentapetalae</taxon>
        <taxon>asterids</taxon>
        <taxon>Ericales</taxon>
        <taxon>Actinidiaceae</taxon>
        <taxon>Actinidia</taxon>
    </lineage>
</organism>
<dbReference type="AlphaFoldDB" id="A0A2R6Q4F1"/>
<dbReference type="OMA" id="HRTRPLK"/>
<dbReference type="Gramene" id="PSS01740">
    <property type="protein sequence ID" value="PSS01740"/>
    <property type="gene ID" value="CEY00_Acc23096"/>
</dbReference>
<sequence>MMPHKFRPVTALLLFTGLNAILVSTITPVYDSVCFHPYWERRRKRRRLEREADLARESDSTQMSLQVKS</sequence>
<name>A0A2R6Q4F1_ACTCC</name>
<reference evidence="2 3" key="1">
    <citation type="submission" date="2017-07" db="EMBL/GenBank/DDBJ databases">
        <title>An improved, manually edited Actinidia chinensis var. chinensis (kiwifruit) genome highlights the challenges associated with draft genomes and gene prediction in plants.</title>
        <authorList>
            <person name="Pilkington S."/>
            <person name="Crowhurst R."/>
            <person name="Hilario E."/>
            <person name="Nardozza S."/>
            <person name="Fraser L."/>
            <person name="Peng Y."/>
            <person name="Gunaseelan K."/>
            <person name="Simpson R."/>
            <person name="Tahir J."/>
            <person name="Deroles S."/>
            <person name="Templeton K."/>
            <person name="Luo Z."/>
            <person name="Davy M."/>
            <person name="Cheng C."/>
            <person name="Mcneilage M."/>
            <person name="Scaglione D."/>
            <person name="Liu Y."/>
            <person name="Zhang Q."/>
            <person name="Datson P."/>
            <person name="De Silva N."/>
            <person name="Gardiner S."/>
            <person name="Bassett H."/>
            <person name="Chagne D."/>
            <person name="Mccallum J."/>
            <person name="Dzierzon H."/>
            <person name="Deng C."/>
            <person name="Wang Y.-Y."/>
            <person name="Barron N."/>
            <person name="Manako K."/>
            <person name="Bowen J."/>
            <person name="Foster T."/>
            <person name="Erridge Z."/>
            <person name="Tiffin H."/>
            <person name="Waite C."/>
            <person name="Davies K."/>
            <person name="Grierson E."/>
            <person name="Laing W."/>
            <person name="Kirk R."/>
            <person name="Chen X."/>
            <person name="Wood M."/>
            <person name="Montefiori M."/>
            <person name="Brummell D."/>
            <person name="Schwinn K."/>
            <person name="Catanach A."/>
            <person name="Fullerton C."/>
            <person name="Li D."/>
            <person name="Meiyalaghan S."/>
            <person name="Nieuwenhuizen N."/>
            <person name="Read N."/>
            <person name="Prakash R."/>
            <person name="Hunter D."/>
            <person name="Zhang H."/>
            <person name="Mckenzie M."/>
            <person name="Knabel M."/>
            <person name="Harris A."/>
            <person name="Allan A."/>
            <person name="Chen A."/>
            <person name="Janssen B."/>
            <person name="Plunkett B."/>
            <person name="Dwamena C."/>
            <person name="Voogd C."/>
            <person name="Leif D."/>
            <person name="Lafferty D."/>
            <person name="Souleyre E."/>
            <person name="Varkonyi-Gasic E."/>
            <person name="Gambi F."/>
            <person name="Hanley J."/>
            <person name="Yao J.-L."/>
            <person name="Cheung J."/>
            <person name="David K."/>
            <person name="Warren B."/>
            <person name="Marsh K."/>
            <person name="Snowden K."/>
            <person name="Lin-Wang K."/>
            <person name="Brian L."/>
            <person name="Martinez-Sanchez M."/>
            <person name="Wang M."/>
            <person name="Ileperuma N."/>
            <person name="Macnee N."/>
            <person name="Campin R."/>
            <person name="Mcatee P."/>
            <person name="Drummond R."/>
            <person name="Espley R."/>
            <person name="Ireland H."/>
            <person name="Wu R."/>
            <person name="Atkinson R."/>
            <person name="Karunairetnam S."/>
            <person name="Bulley S."/>
            <person name="Chunkath S."/>
            <person name="Hanley Z."/>
            <person name="Storey R."/>
            <person name="Thrimawithana A."/>
            <person name="Thomson S."/>
            <person name="David C."/>
            <person name="Testolin R."/>
        </authorList>
    </citation>
    <scope>NUCLEOTIDE SEQUENCE [LARGE SCALE GENOMIC DNA]</scope>
    <source>
        <strain evidence="3">cv. Red5</strain>
        <tissue evidence="2">Young leaf</tissue>
    </source>
</reference>
<dbReference type="InParanoid" id="A0A2R6Q4F1"/>
<reference evidence="3" key="2">
    <citation type="journal article" date="2018" name="BMC Genomics">
        <title>A manually annotated Actinidia chinensis var. chinensis (kiwifruit) genome highlights the challenges associated with draft genomes and gene prediction in plants.</title>
        <authorList>
            <person name="Pilkington S.M."/>
            <person name="Crowhurst R."/>
            <person name="Hilario E."/>
            <person name="Nardozza S."/>
            <person name="Fraser L."/>
            <person name="Peng Y."/>
            <person name="Gunaseelan K."/>
            <person name="Simpson R."/>
            <person name="Tahir J."/>
            <person name="Deroles S.C."/>
            <person name="Templeton K."/>
            <person name="Luo Z."/>
            <person name="Davy M."/>
            <person name="Cheng C."/>
            <person name="McNeilage M."/>
            <person name="Scaglione D."/>
            <person name="Liu Y."/>
            <person name="Zhang Q."/>
            <person name="Datson P."/>
            <person name="De Silva N."/>
            <person name="Gardiner S.E."/>
            <person name="Bassett H."/>
            <person name="Chagne D."/>
            <person name="McCallum J."/>
            <person name="Dzierzon H."/>
            <person name="Deng C."/>
            <person name="Wang Y.Y."/>
            <person name="Barron L."/>
            <person name="Manako K."/>
            <person name="Bowen J."/>
            <person name="Foster T.M."/>
            <person name="Erridge Z.A."/>
            <person name="Tiffin H."/>
            <person name="Waite C.N."/>
            <person name="Davies K.M."/>
            <person name="Grierson E.P."/>
            <person name="Laing W.A."/>
            <person name="Kirk R."/>
            <person name="Chen X."/>
            <person name="Wood M."/>
            <person name="Montefiori M."/>
            <person name="Brummell D.A."/>
            <person name="Schwinn K.E."/>
            <person name="Catanach A."/>
            <person name="Fullerton C."/>
            <person name="Li D."/>
            <person name="Meiyalaghan S."/>
            <person name="Nieuwenhuizen N."/>
            <person name="Read N."/>
            <person name="Prakash R."/>
            <person name="Hunter D."/>
            <person name="Zhang H."/>
            <person name="McKenzie M."/>
            <person name="Knabel M."/>
            <person name="Harris A."/>
            <person name="Allan A.C."/>
            <person name="Gleave A."/>
            <person name="Chen A."/>
            <person name="Janssen B.J."/>
            <person name="Plunkett B."/>
            <person name="Ampomah-Dwamena C."/>
            <person name="Voogd C."/>
            <person name="Leif D."/>
            <person name="Lafferty D."/>
            <person name="Souleyre E.J.F."/>
            <person name="Varkonyi-Gasic E."/>
            <person name="Gambi F."/>
            <person name="Hanley J."/>
            <person name="Yao J.L."/>
            <person name="Cheung J."/>
            <person name="David K.M."/>
            <person name="Warren B."/>
            <person name="Marsh K."/>
            <person name="Snowden K.C."/>
            <person name="Lin-Wang K."/>
            <person name="Brian L."/>
            <person name="Martinez-Sanchez M."/>
            <person name="Wang M."/>
            <person name="Ileperuma N."/>
            <person name="Macnee N."/>
            <person name="Campin R."/>
            <person name="McAtee P."/>
            <person name="Drummond R.S.M."/>
            <person name="Espley R.V."/>
            <person name="Ireland H.S."/>
            <person name="Wu R."/>
            <person name="Atkinson R.G."/>
            <person name="Karunairetnam S."/>
            <person name="Bulley S."/>
            <person name="Chunkath S."/>
            <person name="Hanley Z."/>
            <person name="Storey R."/>
            <person name="Thrimawithana A.H."/>
            <person name="Thomson S."/>
            <person name="David C."/>
            <person name="Testolin R."/>
            <person name="Huang H."/>
            <person name="Hellens R.P."/>
            <person name="Schaffer R.J."/>
        </authorList>
    </citation>
    <scope>NUCLEOTIDE SEQUENCE [LARGE SCALE GENOMIC DNA]</scope>
    <source>
        <strain evidence="3">cv. Red5</strain>
    </source>
</reference>
<protein>
    <submittedName>
        <fullName evidence="2">U6 snRNA phosphodiesterase</fullName>
    </submittedName>
</protein>
<dbReference type="FunCoup" id="A0A2R6Q4F1">
    <property type="interactions" value="512"/>
</dbReference>
<comment type="caution">
    <text evidence="2">The sequence shown here is derived from an EMBL/GenBank/DDBJ whole genome shotgun (WGS) entry which is preliminary data.</text>
</comment>
<proteinExistence type="predicted"/>
<dbReference type="EMBL" id="NKQK01000020">
    <property type="protein sequence ID" value="PSS01740.1"/>
    <property type="molecule type" value="Genomic_DNA"/>
</dbReference>